<dbReference type="OrthoDB" id="6513151at2759"/>
<keyword evidence="1" id="KW-0067">ATP-binding</keyword>
<dbReference type="PANTHER" id="PTHR24345">
    <property type="entry name" value="SERINE/THREONINE-PROTEIN KINASE PLK"/>
    <property type="match status" value="1"/>
</dbReference>
<keyword evidence="3" id="KW-0808">Transferase</keyword>
<dbReference type="GO" id="GO:0004672">
    <property type="term" value="F:protein kinase activity"/>
    <property type="evidence" value="ECO:0007669"/>
    <property type="project" value="InterPro"/>
</dbReference>
<dbReference type="PANTHER" id="PTHR24345:SF87">
    <property type="entry name" value="TBC1 DOMAIN CONTAINING KINASE"/>
    <property type="match status" value="1"/>
</dbReference>
<feature type="domain" description="Protein kinase" evidence="2">
    <location>
        <begin position="156"/>
        <end position="453"/>
    </location>
</feature>
<evidence type="ECO:0000256" key="1">
    <source>
        <dbReference type="PROSITE-ProRule" id="PRU10141"/>
    </source>
</evidence>
<evidence type="ECO:0000313" key="3">
    <source>
        <dbReference type="EMBL" id="KAA6387001.1"/>
    </source>
</evidence>
<dbReference type="InterPro" id="IPR000719">
    <property type="entry name" value="Prot_kinase_dom"/>
</dbReference>
<dbReference type="PROSITE" id="PS50011">
    <property type="entry name" value="PROTEIN_KINASE_DOM"/>
    <property type="match status" value="1"/>
</dbReference>
<keyword evidence="1" id="KW-0547">Nucleotide-binding</keyword>
<reference evidence="3 4" key="1">
    <citation type="submission" date="2019-03" db="EMBL/GenBank/DDBJ databases">
        <title>Single cell metagenomics reveals metabolic interactions within the superorganism composed of flagellate Streblomastix strix and complex community of Bacteroidetes bacteria on its surface.</title>
        <authorList>
            <person name="Treitli S.C."/>
            <person name="Kolisko M."/>
            <person name="Husnik F."/>
            <person name="Keeling P."/>
            <person name="Hampl V."/>
        </authorList>
    </citation>
    <scope>NUCLEOTIDE SEQUENCE [LARGE SCALE GENOMIC DNA]</scope>
    <source>
        <strain evidence="3">ST1C</strain>
    </source>
</reference>
<organism evidence="3 4">
    <name type="scientific">Streblomastix strix</name>
    <dbReference type="NCBI Taxonomy" id="222440"/>
    <lineage>
        <taxon>Eukaryota</taxon>
        <taxon>Metamonada</taxon>
        <taxon>Preaxostyla</taxon>
        <taxon>Oxymonadida</taxon>
        <taxon>Streblomastigidae</taxon>
        <taxon>Streblomastix</taxon>
    </lineage>
</organism>
<keyword evidence="3" id="KW-0418">Kinase</keyword>
<evidence type="ECO:0000259" key="2">
    <source>
        <dbReference type="PROSITE" id="PS50011"/>
    </source>
</evidence>
<dbReference type="PROSITE" id="PS00107">
    <property type="entry name" value="PROTEIN_KINASE_ATP"/>
    <property type="match status" value="1"/>
</dbReference>
<dbReference type="GO" id="GO:0005634">
    <property type="term" value="C:nucleus"/>
    <property type="evidence" value="ECO:0007669"/>
    <property type="project" value="TreeGrafter"/>
</dbReference>
<dbReference type="Gene3D" id="1.10.510.10">
    <property type="entry name" value="Transferase(Phosphotransferase) domain 1"/>
    <property type="match status" value="1"/>
</dbReference>
<dbReference type="InterPro" id="IPR011009">
    <property type="entry name" value="Kinase-like_dom_sf"/>
</dbReference>
<proteinExistence type="predicted"/>
<dbReference type="GO" id="GO:0005524">
    <property type="term" value="F:ATP binding"/>
    <property type="evidence" value="ECO:0007669"/>
    <property type="project" value="UniProtKB-UniRule"/>
</dbReference>
<dbReference type="InterPro" id="IPR017441">
    <property type="entry name" value="Protein_kinase_ATP_BS"/>
</dbReference>
<accession>A0A5J4VWJ7</accession>
<feature type="binding site" evidence="1">
    <location>
        <position position="186"/>
    </location>
    <ligand>
        <name>ATP</name>
        <dbReference type="ChEBI" id="CHEBI:30616"/>
    </ligand>
</feature>
<dbReference type="Proteomes" id="UP000324800">
    <property type="component" value="Unassembled WGS sequence"/>
</dbReference>
<sequence>MASPQYIQELIEIGQLAKFANTFEITLQISNPIIANRETTTSDQFKAFGKTWHLEAKQQQNQTINVFLNCENAKKDFYNSQGIFAFNMSVISFDDVKPISCDLYHEFTHQSDIWGMTLLPTIHVPGQQTLPIPVVSLPQNVPSKPTFNNTWKKQDFKKLQKLGKGQSGEVHLYKEIATGKLVAIKKMDYDSEQEKELVNKKITIMSNICNIMRSQSAPQLLPVVEPLGCFLNEDKDKAFLVMEYCHNGDLKKYMDNMKKSMTKITTQMAYEIFAQIAFSMNKLHANGIMHTVLKPENVLLTENFKVKLASFGIAQQLLIGLEYTTSHSSILLFQAPELLNYGRKDGMEKERPFGIAIAKQQEVNPRTIYTPALDIWSFGVMIFELLAQRHPFFDDKTEANISAGEFIYRVVNLQPAELPDHYPLKLKNLMKKMLEKNPFQRISTQGILAEPEIISILRGQ</sequence>
<protein>
    <submittedName>
        <fullName evidence="3">Putative CAMK family protein kinase</fullName>
    </submittedName>
</protein>
<dbReference type="Gene3D" id="3.30.200.20">
    <property type="entry name" value="Phosphorylase Kinase, domain 1"/>
    <property type="match status" value="1"/>
</dbReference>
<dbReference type="EMBL" id="SNRW01004560">
    <property type="protein sequence ID" value="KAA6387001.1"/>
    <property type="molecule type" value="Genomic_DNA"/>
</dbReference>
<dbReference type="Pfam" id="PF00069">
    <property type="entry name" value="Pkinase"/>
    <property type="match status" value="1"/>
</dbReference>
<dbReference type="SUPFAM" id="SSF56112">
    <property type="entry name" value="Protein kinase-like (PK-like)"/>
    <property type="match status" value="1"/>
</dbReference>
<dbReference type="AlphaFoldDB" id="A0A5J4VWJ7"/>
<gene>
    <name evidence="3" type="ORF">EZS28_017469</name>
</gene>
<comment type="caution">
    <text evidence="3">The sequence shown here is derived from an EMBL/GenBank/DDBJ whole genome shotgun (WGS) entry which is preliminary data.</text>
</comment>
<name>A0A5J4VWJ7_9EUKA</name>
<evidence type="ECO:0000313" key="4">
    <source>
        <dbReference type="Proteomes" id="UP000324800"/>
    </source>
</evidence>